<accession>A0A1A6BF14</accession>
<evidence type="ECO:0000256" key="1">
    <source>
        <dbReference type="SAM" id="MobiDB-lite"/>
    </source>
</evidence>
<feature type="compositionally biased region" description="Pro residues" evidence="1">
    <location>
        <begin position="21"/>
        <end position="45"/>
    </location>
</feature>
<dbReference type="RefSeq" id="WP_065134776.1">
    <property type="nucleotide sequence ID" value="NZ_JACKSU010000029.1"/>
</dbReference>
<comment type="caution">
    <text evidence="2">The sequence shown here is derived from an EMBL/GenBank/DDBJ whole genome shotgun (WGS) entry which is preliminary data.</text>
</comment>
<evidence type="ECO:0000313" key="2">
    <source>
        <dbReference type="EMBL" id="OBS00908.1"/>
    </source>
</evidence>
<dbReference type="EMBL" id="LQOY01000089">
    <property type="protein sequence ID" value="ORV85181.1"/>
    <property type="molecule type" value="Genomic_DNA"/>
</dbReference>
<feature type="region of interest" description="Disordered" evidence="1">
    <location>
        <begin position="1"/>
        <end position="50"/>
    </location>
</feature>
<reference evidence="3 5" key="1">
    <citation type="submission" date="2016-01" db="EMBL/GenBank/DDBJ databases">
        <title>The new phylogeny of the genus Mycobacterium.</title>
        <authorList>
            <person name="Tarcisio F."/>
            <person name="Conor M."/>
            <person name="Antonella G."/>
            <person name="Elisabetta G."/>
            <person name="Giulia F.S."/>
            <person name="Sara T."/>
            <person name="Anna F."/>
            <person name="Clotilde B."/>
            <person name="Roberto B."/>
            <person name="Veronica D.S."/>
            <person name="Fabio R."/>
            <person name="Monica P."/>
            <person name="Olivier J."/>
            <person name="Enrico T."/>
            <person name="Nicola S."/>
        </authorList>
    </citation>
    <scope>NUCLEOTIDE SEQUENCE [LARGE SCALE GENOMIC DNA]</scope>
    <source>
        <strain evidence="3 5">DSM 44160</strain>
    </source>
</reference>
<proteinExistence type="predicted"/>
<reference evidence="2 4" key="2">
    <citation type="submission" date="2016-06" db="EMBL/GenBank/DDBJ databases">
        <authorList>
            <person name="Kjaerup R.B."/>
            <person name="Dalgaard T.S."/>
            <person name="Juul-Madsen H.R."/>
        </authorList>
    </citation>
    <scope>NUCLEOTIDE SEQUENCE [LARGE SCALE GENOMIC DNA]</scope>
    <source>
        <strain evidence="2 4">1245752.6</strain>
    </source>
</reference>
<dbReference type="EMBL" id="MAEM01000328">
    <property type="protein sequence ID" value="OBS00908.1"/>
    <property type="molecule type" value="Genomic_DNA"/>
</dbReference>
<name>A0A1A6BF14_MYCGO</name>
<gene>
    <name evidence="2" type="ORF">A9W98_22555</name>
    <name evidence="3" type="ORF">AWC08_25825</name>
</gene>
<organism evidence="2 4">
    <name type="scientific">Mycobacterium gordonae</name>
    <dbReference type="NCBI Taxonomy" id="1778"/>
    <lineage>
        <taxon>Bacteria</taxon>
        <taxon>Bacillati</taxon>
        <taxon>Actinomycetota</taxon>
        <taxon>Actinomycetes</taxon>
        <taxon>Mycobacteriales</taxon>
        <taxon>Mycobacteriaceae</taxon>
        <taxon>Mycobacterium</taxon>
    </lineage>
</organism>
<protein>
    <submittedName>
        <fullName evidence="2">Uncharacterized protein</fullName>
    </submittedName>
</protein>
<sequence length="227" mass="23246">MTGNDHNIAPANHQDSSAGGYPPPPPGGYAPPVAPYAPPPPPPTAPKKSALGKRIGAALGAVVLVIAAKFGLHAVMNRHADRSSSSSGFDYAVGTCLNLAKAGIMVKPSDVRVEPCSSPTALSKVAKKYKGAKNCPNDNYGTLEGGGSGLCLEDNLTIGSCYHQALISHMFASTACKPGALSSDPTFRVAVRSDGVNDPGLCGGDQQVVNFPEPPLTYCMDVLESSG</sequence>
<evidence type="ECO:0000313" key="5">
    <source>
        <dbReference type="Proteomes" id="UP000193928"/>
    </source>
</evidence>
<keyword evidence="5" id="KW-1185">Reference proteome</keyword>
<evidence type="ECO:0000313" key="3">
    <source>
        <dbReference type="EMBL" id="ORV85181.1"/>
    </source>
</evidence>
<dbReference type="Proteomes" id="UP000193928">
    <property type="component" value="Unassembled WGS sequence"/>
</dbReference>
<dbReference type="AlphaFoldDB" id="A0A1A6BF14"/>
<dbReference type="Proteomes" id="UP000093757">
    <property type="component" value="Unassembled WGS sequence"/>
</dbReference>
<evidence type="ECO:0000313" key="4">
    <source>
        <dbReference type="Proteomes" id="UP000093757"/>
    </source>
</evidence>
<dbReference type="OrthoDB" id="4749283at2"/>